<sequence>MKNPHLSGSLPPSIGHCPWQGEEETVPRLND</sequence>
<evidence type="ECO:0000256" key="1">
    <source>
        <dbReference type="SAM" id="MobiDB-lite"/>
    </source>
</evidence>
<gene>
    <name evidence="2" type="ORF">COLO4_13982</name>
</gene>
<feature type="region of interest" description="Disordered" evidence="1">
    <location>
        <begin position="1"/>
        <end position="31"/>
    </location>
</feature>
<keyword evidence="3" id="KW-1185">Reference proteome</keyword>
<dbReference type="AlphaFoldDB" id="A0A1R3JU21"/>
<evidence type="ECO:0000313" key="2">
    <source>
        <dbReference type="EMBL" id="OMO98345.1"/>
    </source>
</evidence>
<comment type="caution">
    <text evidence="2">The sequence shown here is derived from an EMBL/GenBank/DDBJ whole genome shotgun (WGS) entry which is preliminary data.</text>
</comment>
<protein>
    <submittedName>
        <fullName evidence="2">Uncharacterized protein</fullName>
    </submittedName>
</protein>
<name>A0A1R3JU21_9ROSI</name>
<dbReference type="Proteomes" id="UP000187203">
    <property type="component" value="Unassembled WGS sequence"/>
</dbReference>
<proteinExistence type="predicted"/>
<reference evidence="3" key="1">
    <citation type="submission" date="2013-09" db="EMBL/GenBank/DDBJ databases">
        <title>Corchorus olitorius genome sequencing.</title>
        <authorList>
            <person name="Alam M."/>
            <person name="Haque M.S."/>
            <person name="Islam M.S."/>
            <person name="Emdad E.M."/>
            <person name="Islam M.M."/>
            <person name="Ahmed B."/>
            <person name="Halim A."/>
            <person name="Hossen Q.M.M."/>
            <person name="Hossain M.Z."/>
            <person name="Ahmed R."/>
            <person name="Khan M.M."/>
            <person name="Islam R."/>
            <person name="Rashid M.M."/>
            <person name="Khan S.A."/>
            <person name="Rahman M.S."/>
            <person name="Alam M."/>
            <person name="Yahiya A.S."/>
            <person name="Khan M.S."/>
            <person name="Azam M.S."/>
            <person name="Haque T."/>
            <person name="Lashkar M.Z.H."/>
            <person name="Akhand A.I."/>
            <person name="Morshed G."/>
            <person name="Roy S."/>
            <person name="Uddin K.S."/>
            <person name="Rabeya T."/>
            <person name="Hossain A.S."/>
            <person name="Chowdhury A."/>
            <person name="Snigdha A.R."/>
            <person name="Mortoza M.S."/>
            <person name="Matin S.A."/>
            <person name="Hoque S.M.E."/>
            <person name="Islam M.K."/>
            <person name="Roy D.K."/>
            <person name="Haider R."/>
            <person name="Moosa M.M."/>
            <person name="Elias S.M."/>
            <person name="Hasan A.M."/>
            <person name="Jahan S."/>
            <person name="Shafiuddin M."/>
            <person name="Mahmood N."/>
            <person name="Shommy N.S."/>
        </authorList>
    </citation>
    <scope>NUCLEOTIDE SEQUENCE [LARGE SCALE GENOMIC DNA]</scope>
    <source>
        <strain evidence="3">cv. O-4</strain>
    </source>
</reference>
<dbReference type="EMBL" id="AWUE01015345">
    <property type="protein sequence ID" value="OMO98345.1"/>
    <property type="molecule type" value="Genomic_DNA"/>
</dbReference>
<accession>A0A1R3JU21</accession>
<organism evidence="2 3">
    <name type="scientific">Corchorus olitorius</name>
    <dbReference type="NCBI Taxonomy" id="93759"/>
    <lineage>
        <taxon>Eukaryota</taxon>
        <taxon>Viridiplantae</taxon>
        <taxon>Streptophyta</taxon>
        <taxon>Embryophyta</taxon>
        <taxon>Tracheophyta</taxon>
        <taxon>Spermatophyta</taxon>
        <taxon>Magnoliopsida</taxon>
        <taxon>eudicotyledons</taxon>
        <taxon>Gunneridae</taxon>
        <taxon>Pentapetalae</taxon>
        <taxon>rosids</taxon>
        <taxon>malvids</taxon>
        <taxon>Malvales</taxon>
        <taxon>Malvaceae</taxon>
        <taxon>Grewioideae</taxon>
        <taxon>Apeibeae</taxon>
        <taxon>Corchorus</taxon>
    </lineage>
</organism>
<evidence type="ECO:0000313" key="3">
    <source>
        <dbReference type="Proteomes" id="UP000187203"/>
    </source>
</evidence>